<dbReference type="CDD" id="cd01949">
    <property type="entry name" value="GGDEF"/>
    <property type="match status" value="1"/>
</dbReference>
<dbReference type="AlphaFoldDB" id="H6LFP3"/>
<dbReference type="PANTHER" id="PTHR44757">
    <property type="entry name" value="DIGUANYLATE CYCLASE DGCP"/>
    <property type="match status" value="1"/>
</dbReference>
<feature type="coiled-coil region" evidence="1">
    <location>
        <begin position="143"/>
        <end position="177"/>
    </location>
</feature>
<dbReference type="HOGENOM" id="CLU_000445_70_50_9"/>
<dbReference type="Gene3D" id="3.20.20.450">
    <property type="entry name" value="EAL domain"/>
    <property type="match status" value="1"/>
</dbReference>
<dbReference type="SMART" id="SM00267">
    <property type="entry name" value="GGDEF"/>
    <property type="match status" value="1"/>
</dbReference>
<dbReference type="KEGG" id="awo:Awo_c01790"/>
<dbReference type="Pfam" id="PF00990">
    <property type="entry name" value="GGDEF"/>
    <property type="match status" value="1"/>
</dbReference>
<dbReference type="STRING" id="931626.Awo_c01790"/>
<proteinExistence type="predicted"/>
<dbReference type="OrthoDB" id="1647636at2"/>
<dbReference type="InterPro" id="IPR001633">
    <property type="entry name" value="EAL_dom"/>
</dbReference>
<dbReference type="CDD" id="cd01948">
    <property type="entry name" value="EAL"/>
    <property type="match status" value="1"/>
</dbReference>
<organism evidence="5 6">
    <name type="scientific">Acetobacterium woodii (strain ATCC 29683 / DSM 1030 / JCM 2381 / KCTC 1655 / WB1)</name>
    <dbReference type="NCBI Taxonomy" id="931626"/>
    <lineage>
        <taxon>Bacteria</taxon>
        <taxon>Bacillati</taxon>
        <taxon>Bacillota</taxon>
        <taxon>Clostridia</taxon>
        <taxon>Eubacteriales</taxon>
        <taxon>Eubacteriaceae</taxon>
        <taxon>Acetobacterium</taxon>
    </lineage>
</organism>
<dbReference type="PROSITE" id="PS50883">
    <property type="entry name" value="EAL"/>
    <property type="match status" value="1"/>
</dbReference>
<dbReference type="InterPro" id="IPR000160">
    <property type="entry name" value="GGDEF_dom"/>
</dbReference>
<feature type="domain" description="EAL" evidence="3">
    <location>
        <begin position="354"/>
        <end position="608"/>
    </location>
</feature>
<evidence type="ECO:0000259" key="4">
    <source>
        <dbReference type="PROSITE" id="PS50887"/>
    </source>
</evidence>
<evidence type="ECO:0000256" key="1">
    <source>
        <dbReference type="SAM" id="Coils"/>
    </source>
</evidence>
<dbReference type="NCBIfam" id="TIGR00254">
    <property type="entry name" value="GGDEF"/>
    <property type="match status" value="1"/>
</dbReference>
<feature type="transmembrane region" description="Helical" evidence="2">
    <location>
        <begin position="78"/>
        <end position="100"/>
    </location>
</feature>
<reference evidence="5 6" key="2">
    <citation type="journal article" date="2012" name="PLoS ONE">
        <title>An ancient pathway combining carbon dioxide fixation with the generation and utilization of a sodium ion gradient for ATP synthesis.</title>
        <authorList>
            <person name="Poehlein A."/>
            <person name="Schmidt S."/>
            <person name="Kaster A.K."/>
            <person name="Goenrich M."/>
            <person name="Vollmers J."/>
            <person name="Thurmer A."/>
            <person name="Bertsch J."/>
            <person name="Schuchmann K."/>
            <person name="Voigt B."/>
            <person name="Hecker M."/>
            <person name="Daniel R."/>
            <person name="Thauer R.K."/>
            <person name="Gottschalk G."/>
            <person name="Muller V."/>
        </authorList>
    </citation>
    <scope>NUCLEOTIDE SEQUENCE [LARGE SCALE GENOMIC DNA]</scope>
    <source>
        <strain evidence="6">ATCC 29683 / DSM 1030 / JCM 2381 / KCTC 1655 / WB1</strain>
    </source>
</reference>
<keyword evidence="2" id="KW-1133">Transmembrane helix</keyword>
<dbReference type="EMBL" id="CP002987">
    <property type="protein sequence ID" value="AFA46988.1"/>
    <property type="molecule type" value="Genomic_DNA"/>
</dbReference>
<dbReference type="eggNOG" id="COG5001">
    <property type="taxonomic scope" value="Bacteria"/>
</dbReference>
<dbReference type="SMART" id="SM00052">
    <property type="entry name" value="EAL"/>
    <property type="match status" value="1"/>
</dbReference>
<dbReference type="InterPro" id="IPR043128">
    <property type="entry name" value="Rev_trsase/Diguanyl_cyclase"/>
</dbReference>
<accession>H6LFP3</accession>
<keyword evidence="2" id="KW-0812">Transmembrane</keyword>
<evidence type="ECO:0000313" key="6">
    <source>
        <dbReference type="Proteomes" id="UP000007177"/>
    </source>
</evidence>
<keyword evidence="6" id="KW-1185">Reference proteome</keyword>
<sequence>MQNKHNKEIPGYDYNNIKKFIQRADIPFFVTLFCCLVFLGIYLLQIYFYFPENIVRLFSHAQILLSLLITVRGGYKSGYLVAIFLNVFLFFGTFYSLFILNNTHSVVNLLVPITTIIIISFIHLFFVNYNKKLTEIIAKNEDLANLNKKLLVTQIEMEEQNKLLIAYNQIIKENEEQLSYLAYIDMLTELPNRKMLINRLDQLITSTEEPDIHFAVAFIDLDNFKQVNDTQGHHIGDLLLQAIAQKLQAAIHPKDMLGRLGGDEFALIIKRPLSNENIASYINELRQLLSKDLLIENQRLPVCASFGISLYPQDGSTSAELLNCADKAMYLAKDHKEIGFEFYNDHALTDLPEKTDFDTHFNLALENEEFYLVFQPQYFASSKKLRGFEVLTRWYSPILGNVNPAQFIPIAEKKGLMILFGQWILTEACEKYKKIQSLYPHNIIMSVNISSIELMDPTFFPMVKNILNNTGVSGKNIEFEISESIFKAPMAQLTDILKKLKELDIQIALDDFGNSISYLNKLQKLPIDTIKINKVFIDDIDNSEVSNHPVASMVSLGHSMNMSVLAKGVETNTQFDYLKKQHCDCIQGYLFGKPLKEITFHRLLEELILYKNDHQLMNRQPKEVLEAISIK</sequence>
<dbReference type="InterPro" id="IPR035919">
    <property type="entry name" value="EAL_sf"/>
</dbReference>
<evidence type="ECO:0000259" key="3">
    <source>
        <dbReference type="PROSITE" id="PS50883"/>
    </source>
</evidence>
<dbReference type="Pfam" id="PF00563">
    <property type="entry name" value="EAL"/>
    <property type="match status" value="1"/>
</dbReference>
<dbReference type="SUPFAM" id="SSF55073">
    <property type="entry name" value="Nucleotide cyclase"/>
    <property type="match status" value="1"/>
</dbReference>
<keyword evidence="2" id="KW-0472">Membrane</keyword>
<dbReference type="PROSITE" id="PS50887">
    <property type="entry name" value="GGDEF"/>
    <property type="match status" value="1"/>
</dbReference>
<evidence type="ECO:0000256" key="2">
    <source>
        <dbReference type="SAM" id="Phobius"/>
    </source>
</evidence>
<dbReference type="Proteomes" id="UP000007177">
    <property type="component" value="Chromosome"/>
</dbReference>
<protein>
    <submittedName>
        <fullName evidence="5">Sensory box protein</fullName>
    </submittedName>
</protein>
<dbReference type="Gene3D" id="3.30.70.270">
    <property type="match status" value="1"/>
</dbReference>
<evidence type="ECO:0000313" key="5">
    <source>
        <dbReference type="EMBL" id="AFA46988.1"/>
    </source>
</evidence>
<reference evidence="6" key="1">
    <citation type="submission" date="2011-07" db="EMBL/GenBank/DDBJ databases">
        <title>Complete genome sequence of Acetobacterium woodii.</title>
        <authorList>
            <person name="Poehlein A."/>
            <person name="Schmidt S."/>
            <person name="Kaster A.-K."/>
            <person name="Goenrich M."/>
            <person name="Vollmers J."/>
            <person name="Thuermer A."/>
            <person name="Gottschalk G."/>
            <person name="Thauer R.K."/>
            <person name="Daniel R."/>
            <person name="Mueller V."/>
        </authorList>
    </citation>
    <scope>NUCLEOTIDE SEQUENCE [LARGE SCALE GENOMIC DNA]</scope>
    <source>
        <strain evidence="6">ATCC 29683 / DSM 1030 / JCM 2381 / KCTC 1655 / WB1</strain>
    </source>
</reference>
<dbReference type="SUPFAM" id="SSF141868">
    <property type="entry name" value="EAL domain-like"/>
    <property type="match status" value="1"/>
</dbReference>
<feature type="transmembrane region" description="Helical" evidence="2">
    <location>
        <begin position="26"/>
        <end position="48"/>
    </location>
</feature>
<feature type="domain" description="GGDEF" evidence="4">
    <location>
        <begin position="212"/>
        <end position="345"/>
    </location>
</feature>
<gene>
    <name evidence="5" type="ordered locus">Awo_c01790</name>
</gene>
<dbReference type="InterPro" id="IPR052155">
    <property type="entry name" value="Biofilm_reg_signaling"/>
</dbReference>
<feature type="transmembrane region" description="Helical" evidence="2">
    <location>
        <begin position="106"/>
        <end position="127"/>
    </location>
</feature>
<name>H6LFP3_ACEWD</name>
<dbReference type="InterPro" id="IPR029787">
    <property type="entry name" value="Nucleotide_cyclase"/>
</dbReference>
<dbReference type="PANTHER" id="PTHR44757:SF2">
    <property type="entry name" value="BIOFILM ARCHITECTURE MAINTENANCE PROTEIN MBAA"/>
    <property type="match status" value="1"/>
</dbReference>
<dbReference type="RefSeq" id="WP_014354592.1">
    <property type="nucleotide sequence ID" value="NC_016894.1"/>
</dbReference>
<keyword evidence="1" id="KW-0175">Coiled coil</keyword>